<dbReference type="EMBL" id="KK198754">
    <property type="protein sequence ID" value="KCW83329.1"/>
    <property type="molecule type" value="Genomic_DNA"/>
</dbReference>
<dbReference type="InParanoid" id="A0A059CYM4"/>
<proteinExistence type="predicted"/>
<organism evidence="1">
    <name type="scientific">Eucalyptus grandis</name>
    <name type="common">Flooded gum</name>
    <dbReference type="NCBI Taxonomy" id="71139"/>
    <lineage>
        <taxon>Eukaryota</taxon>
        <taxon>Viridiplantae</taxon>
        <taxon>Streptophyta</taxon>
        <taxon>Embryophyta</taxon>
        <taxon>Tracheophyta</taxon>
        <taxon>Spermatophyta</taxon>
        <taxon>Magnoliopsida</taxon>
        <taxon>eudicotyledons</taxon>
        <taxon>Gunneridae</taxon>
        <taxon>Pentapetalae</taxon>
        <taxon>rosids</taxon>
        <taxon>malvids</taxon>
        <taxon>Myrtales</taxon>
        <taxon>Myrtaceae</taxon>
        <taxon>Myrtoideae</taxon>
        <taxon>Eucalypteae</taxon>
        <taxon>Eucalyptus</taxon>
    </lineage>
</organism>
<name>A0A059CYM4_EUCGR</name>
<dbReference type="AlphaFoldDB" id="A0A059CYM4"/>
<gene>
    <name evidence="1" type="ORF">EUGRSUZ_B00257</name>
</gene>
<accession>A0A059CYM4</accession>
<sequence length="67" mass="6953">MAMILKPIKIGARKIVNPVGAIECQSNLNLEQVLGLGSDGIDSKRACGGMIRSPFASAIPPPHSIGI</sequence>
<protein>
    <submittedName>
        <fullName evidence="1">Uncharacterized protein</fullName>
    </submittedName>
</protein>
<dbReference type="Gramene" id="KCW83329">
    <property type="protein sequence ID" value="KCW83329"/>
    <property type="gene ID" value="EUGRSUZ_B00257"/>
</dbReference>
<evidence type="ECO:0000313" key="1">
    <source>
        <dbReference type="EMBL" id="KCW83329.1"/>
    </source>
</evidence>
<reference evidence="1" key="1">
    <citation type="submission" date="2013-07" db="EMBL/GenBank/DDBJ databases">
        <title>The genome of Eucalyptus grandis.</title>
        <authorList>
            <person name="Schmutz J."/>
            <person name="Hayes R."/>
            <person name="Myburg A."/>
            <person name="Tuskan G."/>
            <person name="Grattapaglia D."/>
            <person name="Rokhsar D.S."/>
        </authorList>
    </citation>
    <scope>NUCLEOTIDE SEQUENCE</scope>
    <source>
        <tissue evidence="1">Leaf extractions</tissue>
    </source>
</reference>